<dbReference type="GO" id="GO:0005643">
    <property type="term" value="C:nuclear pore"/>
    <property type="evidence" value="ECO:0007669"/>
    <property type="project" value="TreeGrafter"/>
</dbReference>
<evidence type="ECO:0000256" key="4">
    <source>
        <dbReference type="ARBA" id="ARBA00022448"/>
    </source>
</evidence>
<dbReference type="FunCoup" id="A0A0V1B752">
    <property type="interactions" value="2109"/>
</dbReference>
<dbReference type="SUPFAM" id="SSF48371">
    <property type="entry name" value="ARM repeat"/>
    <property type="match status" value="1"/>
</dbReference>
<dbReference type="GO" id="GO:0006611">
    <property type="term" value="P:protein export from nucleus"/>
    <property type="evidence" value="ECO:0007669"/>
    <property type="project" value="TreeGrafter"/>
</dbReference>
<keyword evidence="4" id="KW-0813">Transport</keyword>
<evidence type="ECO:0000256" key="6">
    <source>
        <dbReference type="ARBA" id="ARBA00022927"/>
    </source>
</evidence>
<dbReference type="PANTHER" id="PTHR12596">
    <property type="entry name" value="EXPORTIN 4,7-RELATED"/>
    <property type="match status" value="1"/>
</dbReference>
<evidence type="ECO:0000256" key="7">
    <source>
        <dbReference type="ARBA" id="ARBA00023242"/>
    </source>
</evidence>
<dbReference type="STRING" id="6334.A0A0V1B752"/>
<dbReference type="EMBL" id="JYDH01000092">
    <property type="protein sequence ID" value="KRY32804.1"/>
    <property type="molecule type" value="Genomic_DNA"/>
</dbReference>
<keyword evidence="7" id="KW-0539">Nucleus</keyword>
<protein>
    <submittedName>
        <fullName evidence="9">Exportin-7</fullName>
    </submittedName>
</protein>
<dbReference type="Gene3D" id="1.25.10.10">
    <property type="entry name" value="Leucine-rich Repeat Variant"/>
    <property type="match status" value="1"/>
</dbReference>
<proteinExistence type="inferred from homology"/>
<organism evidence="9 10">
    <name type="scientific">Trichinella spiralis</name>
    <name type="common">Trichina worm</name>
    <dbReference type="NCBI Taxonomy" id="6334"/>
    <lineage>
        <taxon>Eukaryota</taxon>
        <taxon>Metazoa</taxon>
        <taxon>Ecdysozoa</taxon>
        <taxon>Nematoda</taxon>
        <taxon>Enoplea</taxon>
        <taxon>Dorylaimia</taxon>
        <taxon>Trichinellida</taxon>
        <taxon>Trichinellidae</taxon>
        <taxon>Trichinella</taxon>
    </lineage>
</organism>
<dbReference type="InterPro" id="IPR044189">
    <property type="entry name" value="XPO4/7-like"/>
</dbReference>
<dbReference type="Pfam" id="PF25795">
    <property type="entry name" value="TPR_XPO7"/>
    <property type="match status" value="1"/>
</dbReference>
<keyword evidence="10" id="KW-1185">Reference proteome</keyword>
<comment type="caution">
    <text evidence="9">The sequence shown here is derived from an EMBL/GenBank/DDBJ whole genome shotgun (WGS) entry which is preliminary data.</text>
</comment>
<evidence type="ECO:0000259" key="8">
    <source>
        <dbReference type="Pfam" id="PF25795"/>
    </source>
</evidence>
<gene>
    <name evidence="9" type="primary">XPO7</name>
    <name evidence="9" type="ORF">T01_13065</name>
</gene>
<evidence type="ECO:0000313" key="9">
    <source>
        <dbReference type="EMBL" id="KRY32804.1"/>
    </source>
</evidence>
<reference evidence="9 10" key="1">
    <citation type="submission" date="2015-01" db="EMBL/GenBank/DDBJ databases">
        <title>Evolution of Trichinella species and genotypes.</title>
        <authorList>
            <person name="Korhonen P.K."/>
            <person name="Edoardo P."/>
            <person name="Giuseppe L.R."/>
            <person name="Gasser R.B."/>
        </authorList>
    </citation>
    <scope>NUCLEOTIDE SEQUENCE [LARGE SCALE GENOMIC DNA]</scope>
    <source>
        <strain evidence="9">ISS3</strain>
    </source>
</reference>
<dbReference type="InParanoid" id="A0A0V1B752"/>
<dbReference type="OrthoDB" id="244158at2759"/>
<dbReference type="GO" id="GO:0005737">
    <property type="term" value="C:cytoplasm"/>
    <property type="evidence" value="ECO:0007669"/>
    <property type="project" value="UniProtKB-SubCell"/>
</dbReference>
<evidence type="ECO:0000256" key="5">
    <source>
        <dbReference type="ARBA" id="ARBA00022490"/>
    </source>
</evidence>
<dbReference type="InterPro" id="IPR011989">
    <property type="entry name" value="ARM-like"/>
</dbReference>
<dbReference type="AlphaFoldDB" id="A0A0V1B752"/>
<dbReference type="PANTHER" id="PTHR12596:SF2">
    <property type="entry name" value="EXPORTIN-7 ISOFORM X1"/>
    <property type="match status" value="1"/>
</dbReference>
<dbReference type="InterPro" id="IPR016024">
    <property type="entry name" value="ARM-type_fold"/>
</dbReference>
<keyword evidence="6" id="KW-0653">Protein transport</keyword>
<evidence type="ECO:0000256" key="2">
    <source>
        <dbReference type="ARBA" id="ARBA00004496"/>
    </source>
</evidence>
<dbReference type="InterPro" id="IPR057947">
    <property type="entry name" value="TPR_XPO7/RBP17"/>
</dbReference>
<name>A0A0V1B752_TRISP</name>
<keyword evidence="5" id="KW-0963">Cytoplasm</keyword>
<dbReference type="GO" id="GO:0005049">
    <property type="term" value="F:nuclear export signal receptor activity"/>
    <property type="evidence" value="ECO:0007669"/>
    <property type="project" value="InterPro"/>
</dbReference>
<evidence type="ECO:0000256" key="3">
    <source>
        <dbReference type="ARBA" id="ARBA00009466"/>
    </source>
</evidence>
<evidence type="ECO:0000256" key="1">
    <source>
        <dbReference type="ARBA" id="ARBA00004123"/>
    </source>
</evidence>
<comment type="subcellular location">
    <subcellularLocation>
        <location evidence="2">Cytoplasm</location>
    </subcellularLocation>
    <subcellularLocation>
        <location evidence="1">Nucleus</location>
    </subcellularLocation>
</comment>
<evidence type="ECO:0000313" key="10">
    <source>
        <dbReference type="Proteomes" id="UP000054776"/>
    </source>
</evidence>
<feature type="domain" description="Exportin-7/Ran-binding protein 17 TPR repeats" evidence="8">
    <location>
        <begin position="480"/>
        <end position="711"/>
    </location>
</feature>
<comment type="similarity">
    <text evidence="3">Belongs to the exportin family.</text>
</comment>
<dbReference type="Proteomes" id="UP000054776">
    <property type="component" value="Unassembled WGS sequence"/>
</dbReference>
<sequence>MTYDEMLAAVEQYESSQVSIMAAIILQYKIKTILPSVTAWARLGPVAKLVDMAGSVYEIEHLRVACHELYQSPDPARRNVADKMLFEFALSNDCFEKCIMLMESDECCRFVAVATLLNLLGRNGSLTNEQRLKLRTYLLNFMFSHKDLESVVIPSFCTLCFQLISRIIRISWFDEDANGELVFQTAVKEIMKIAEELSDMCPKAIQLLSNLVVEMCERTGVTLMRKRRKTMFSFRDTFLFDIYKLSITLLRRVLINIPTGSPIDVNQEGLLKNLLQLSMNCLNYDFNNSSGEEASDDNLIIAIPDSWRSTFIQLEVVPLYKTMLVRFPQFGSTIIACLTQLACLRRAFLMSPERTQFLQHIIDVIRHVLSSSQIFSDQEFYHEVCLLICRLKSCHQLNEIVKSENYGDFISKVTQFTINSLRMVNIRQNSIYYLLMFWKRVVDSISYVRMGERSEIENYAPVIAEAYLESRMLIVDAVANSTIEEDPLDSVITVIDHVEQLSKICRYQYRKSYAVIIRLFDEQASAYNIAVSQNLSIGIQATILENKLTWLIYIIGGLLTERSGGTTLDEVEQIEADLICRVLQLMRLTDAVLAQRRGSARLESSYLWFLECFRKVYVSDTSRRMSKVFQKLSNVLGVTDETALLTILVRKAIQNLKNFTGNQTLLSDSMKLIDNLSDGYSAAKIVSTLQDVNFLMNNHTAQHFPLLGLDVDIKTMKLRTQFYFTLSRLVNLTCGENVEEEFNRLLAPFKDVIAGLEEIFKVSDSSALQEERSKRSVIGLGRDLRGILLACSSNLAFTRVFQQIYPTVFFIFNKAIKFWSTDHDLVSPIFRFCIELCDNRSARMNFKVSCPYGYLIFKEITNIVKTYVENILNIQDILEQHVYEMRLKGFLLCFRMLRKLFVGQYLNFGVFYLFGDSSVDVLYQKFVQMAICISQTNLSEYPKLAEAFYMVIESSTQNIIVCFANLEVELQIFLLRRLLDGIGSFDTNVATCCCSSLDNFVDYLHQRLRRVQQQIGWTTTQTTLPAENDNCLKLVRQHPDVIQEIMVSILNKVLFDDSRCQWSLSRPLLGLILLQEQFFNQWKVQTISSFPLEEQVHLVNFFEDLMIGVEHSLTSGNKDRFTANVNVFRVNMLENVKSRLPVTNNGVSKESNYAWEIHGIFYQHVSVHFYERQCYKDGKIACEQTIASPDHFPHFERMFVVETIDSRSSSA</sequence>
<accession>A0A0V1B752</accession>